<evidence type="ECO:0000313" key="1">
    <source>
        <dbReference type="EMBL" id="WAT20455.1"/>
    </source>
</evidence>
<protein>
    <submittedName>
        <fullName evidence="1">Uncharacterized protein</fullName>
    </submittedName>
</protein>
<dbReference type="RefSeq" id="WP_269107348.1">
    <property type="nucleotide sequence ID" value="NZ_CP114066.1"/>
</dbReference>
<organism evidence="1 2">
    <name type="scientific">Bacillus halotolerans</name>
    <dbReference type="NCBI Taxonomy" id="260554"/>
    <lineage>
        <taxon>Bacteria</taxon>
        <taxon>Bacillati</taxon>
        <taxon>Bacillota</taxon>
        <taxon>Bacilli</taxon>
        <taxon>Bacillales</taxon>
        <taxon>Bacillaceae</taxon>
        <taxon>Bacillus</taxon>
    </lineage>
</organism>
<gene>
    <name evidence="1" type="ORF">O0R52_16015</name>
</gene>
<keyword evidence="2" id="KW-1185">Reference proteome</keyword>
<dbReference type="EMBL" id="CP114066">
    <property type="protein sequence ID" value="WAT20455.1"/>
    <property type="molecule type" value="Genomic_DNA"/>
</dbReference>
<dbReference type="Proteomes" id="UP001164713">
    <property type="component" value="Chromosome"/>
</dbReference>
<name>A0ABY7HXS0_9BACI</name>
<evidence type="ECO:0000313" key="2">
    <source>
        <dbReference type="Proteomes" id="UP001164713"/>
    </source>
</evidence>
<sequence>MNKDIQFLKELQNELQTQDHDSQAAPRFWSVGDYKWIRTSEDNAERFSVYIPEDGESYELESYLKDIKQNKGLSSEALEAMEDIECEASALDWIHEYVDSGADLIPETEVHYICQNTMFLTKAEAKQHIKQNHYHYTKKVHTYAMTAWRAPKVERLLKILETFDWDSLGKEGDAK</sequence>
<accession>A0ABY7HXS0</accession>
<reference evidence="1" key="1">
    <citation type="submission" date="2022-12" db="EMBL/GenBank/DDBJ databases">
        <title>Genomic of Bacillus halotolerans.</title>
        <authorList>
            <person name="Xu G."/>
            <person name="Ding Y."/>
        </authorList>
    </citation>
    <scope>NUCLEOTIDE SEQUENCE</scope>
    <source>
        <strain evidence="1">B13</strain>
    </source>
</reference>
<proteinExistence type="predicted"/>